<dbReference type="AlphaFoldDB" id="A0A2H0XZM3"/>
<organism evidence="1 2">
    <name type="scientific">Candidatus Saganbacteria bacterium CG08_land_8_20_14_0_20_45_16</name>
    <dbReference type="NCBI Taxonomy" id="2014293"/>
    <lineage>
        <taxon>Bacteria</taxon>
        <taxon>Bacillati</taxon>
        <taxon>Saganbacteria</taxon>
    </lineage>
</organism>
<evidence type="ECO:0000313" key="1">
    <source>
        <dbReference type="EMBL" id="PIS30577.1"/>
    </source>
</evidence>
<dbReference type="Proteomes" id="UP000231343">
    <property type="component" value="Unassembled WGS sequence"/>
</dbReference>
<evidence type="ECO:0008006" key="3">
    <source>
        <dbReference type="Google" id="ProtNLM"/>
    </source>
</evidence>
<name>A0A2H0XZM3_UNCSA</name>
<reference evidence="1 2" key="1">
    <citation type="submission" date="2017-09" db="EMBL/GenBank/DDBJ databases">
        <title>Depth-based differentiation of microbial function through sediment-hosted aquifers and enrichment of novel symbionts in the deep terrestrial subsurface.</title>
        <authorList>
            <person name="Probst A.J."/>
            <person name="Ladd B."/>
            <person name="Jarett J.K."/>
            <person name="Geller-Mcgrath D.E."/>
            <person name="Sieber C.M."/>
            <person name="Emerson J.B."/>
            <person name="Anantharaman K."/>
            <person name="Thomas B.C."/>
            <person name="Malmstrom R."/>
            <person name="Stieglmeier M."/>
            <person name="Klingl A."/>
            <person name="Woyke T."/>
            <person name="Ryan C.M."/>
            <person name="Banfield J.F."/>
        </authorList>
    </citation>
    <scope>NUCLEOTIDE SEQUENCE [LARGE SCALE GENOMIC DNA]</scope>
    <source>
        <strain evidence="1">CG08_land_8_20_14_0_20_45_16</strain>
    </source>
</reference>
<proteinExistence type="predicted"/>
<protein>
    <recommendedName>
        <fullName evidence="3">DUF5723 domain-containing protein</fullName>
    </recommendedName>
</protein>
<comment type="caution">
    <text evidence="1">The sequence shown here is derived from an EMBL/GenBank/DDBJ whole genome shotgun (WGS) entry which is preliminary data.</text>
</comment>
<dbReference type="EMBL" id="PEYM01000053">
    <property type="protein sequence ID" value="PIS30577.1"/>
    <property type="molecule type" value="Genomic_DNA"/>
</dbReference>
<evidence type="ECO:0000313" key="2">
    <source>
        <dbReference type="Proteomes" id="UP000231343"/>
    </source>
</evidence>
<sequence>MQLLKRDWLIIVFLLVTTSVQAAVVTGTAFPYARFHLTPPPQSNPFPGLGTYYSTLSSGIETTLWNPASLAKIEHAQTSCSLFMGGESVSYPRTFNSEDGSASLGDQDTFSLDYYFTGDESVTTAATREHTAHTFFDFKNNSLNVKQSFKFNDWLALGFITQTHSGFSMDLDGAFPMIAKTSASFAGSNDIFGSGFAINNNGYLTYTKTEEGGSTYNFTTTQALWSGFLNQNSNVPLSVITQANNELAFDSDLILCGAVKWDKLSFGANLVPISASANITNTALAYVKAGTPDISIYLPNVDANDESSVLNWLQNPDQYSSESGYDRNVISVPAGEVVAEAKYNGFYQASTVRSDLGLNYDLGEIATVALALENFGDAALNFRGQSRVAYVKSRVSTDEPTGFDDPSQEFQWKLFKDTFETVSGTEDLFLEPEINIHLPKKIRLGFALKKPLLLAIDYEQNQTPLIINYSDNDIAKTLTLSNLSILRLGLESQLFFLPARFRCGAPLLLKPEISSTDAELKDNIEQAFKYGLLPAGLTLGLDVNAWGKVIGASTGFSVLPIISLYQCDLQNNDLARIAYYDIYFVNDPWQVTLSCALDPTGTAGAYANRSDLLDKSLKMEYLKWLQTLSISYKF</sequence>
<accession>A0A2H0XZM3</accession>
<gene>
    <name evidence="1" type="ORF">COT42_02750</name>
</gene>